<feature type="binding site" evidence="3">
    <location>
        <position position="126"/>
    </location>
    <ligand>
        <name>a divalent metal cation</name>
        <dbReference type="ChEBI" id="CHEBI:60240"/>
    </ligand>
</feature>
<evidence type="ECO:0000313" key="5">
    <source>
        <dbReference type="Proteomes" id="UP000558113"/>
    </source>
</evidence>
<dbReference type="AlphaFoldDB" id="A0A7X5BXE5"/>
<organism evidence="4 5">
    <name type="scientific">Paenibacillus sacheonensis</name>
    <dbReference type="NCBI Taxonomy" id="742054"/>
    <lineage>
        <taxon>Bacteria</taxon>
        <taxon>Bacillati</taxon>
        <taxon>Bacillota</taxon>
        <taxon>Bacilli</taxon>
        <taxon>Bacillales</taxon>
        <taxon>Paenibacillaceae</taxon>
        <taxon>Paenibacillus</taxon>
    </lineage>
</organism>
<comment type="similarity">
    <text evidence="1">Belongs to the DinB family.</text>
</comment>
<dbReference type="Pfam" id="PF05163">
    <property type="entry name" value="DinB"/>
    <property type="match status" value="1"/>
</dbReference>
<dbReference type="Proteomes" id="UP000558113">
    <property type="component" value="Unassembled WGS sequence"/>
</dbReference>
<evidence type="ECO:0000256" key="2">
    <source>
        <dbReference type="ARBA" id="ARBA00022723"/>
    </source>
</evidence>
<keyword evidence="2 3" id="KW-0479">Metal-binding</keyword>
<sequence>MFTSVSEFIGEYRMESNATQKLLDVLTDESLQRQVGEGYRTLGQLAWHLVHDDSGMLQRIGLKFQAPPASAEPPQSAVAIAQAYRTTAASLLEAAAGWSDGRLLENNDMFGQQWSNAYTLYAFLKHEIHHRGQLTVLMRQAGLPVAGMYGPSKQEWETMGIPAPTK</sequence>
<evidence type="ECO:0008006" key="6">
    <source>
        <dbReference type="Google" id="ProtNLM"/>
    </source>
</evidence>
<dbReference type="OrthoDB" id="119432at2"/>
<dbReference type="InterPro" id="IPR034660">
    <property type="entry name" value="DinB/YfiT-like"/>
</dbReference>
<dbReference type="GO" id="GO:0046872">
    <property type="term" value="F:metal ion binding"/>
    <property type="evidence" value="ECO:0007669"/>
    <property type="project" value="UniProtKB-KW"/>
</dbReference>
<proteinExistence type="inferred from homology"/>
<reference evidence="4 5" key="1">
    <citation type="submission" date="2020-01" db="EMBL/GenBank/DDBJ databases">
        <title>Paenibacillus soybeanensis sp. nov. isolated from the nodules of soybean (Glycine max(L.) Merr).</title>
        <authorList>
            <person name="Wang H."/>
        </authorList>
    </citation>
    <scope>NUCLEOTIDE SEQUENCE [LARGE SCALE GENOMIC DNA]</scope>
    <source>
        <strain evidence="4 5">DSM 23054</strain>
    </source>
</reference>
<protein>
    <recommendedName>
        <fullName evidence="6">Damage-inducible protein DinB</fullName>
    </recommendedName>
</protein>
<dbReference type="InterPro" id="IPR007837">
    <property type="entry name" value="DinB"/>
</dbReference>
<name>A0A7X5BXE5_9BACL</name>
<comment type="caution">
    <text evidence="4">The sequence shown here is derived from an EMBL/GenBank/DDBJ whole genome shotgun (WGS) entry which is preliminary data.</text>
</comment>
<keyword evidence="5" id="KW-1185">Reference proteome</keyword>
<evidence type="ECO:0000313" key="4">
    <source>
        <dbReference type="EMBL" id="NBC68492.1"/>
    </source>
</evidence>
<dbReference type="Gene3D" id="1.20.120.450">
    <property type="entry name" value="dinb family like domain"/>
    <property type="match status" value="1"/>
</dbReference>
<evidence type="ECO:0000256" key="3">
    <source>
        <dbReference type="PIRSR" id="PIRSR607837-1"/>
    </source>
</evidence>
<feature type="binding site" evidence="3">
    <location>
        <position position="130"/>
    </location>
    <ligand>
        <name>a divalent metal cation</name>
        <dbReference type="ChEBI" id="CHEBI:60240"/>
    </ligand>
</feature>
<dbReference type="EMBL" id="JAAAMU010000003">
    <property type="protein sequence ID" value="NBC68492.1"/>
    <property type="molecule type" value="Genomic_DNA"/>
</dbReference>
<dbReference type="RefSeq" id="WP_161695399.1">
    <property type="nucleotide sequence ID" value="NZ_JAAAMU010000003.1"/>
</dbReference>
<dbReference type="SUPFAM" id="SSF109854">
    <property type="entry name" value="DinB/YfiT-like putative metalloenzymes"/>
    <property type="match status" value="1"/>
</dbReference>
<feature type="binding site" evidence="3">
    <location>
        <position position="48"/>
    </location>
    <ligand>
        <name>a divalent metal cation</name>
        <dbReference type="ChEBI" id="CHEBI:60240"/>
    </ligand>
</feature>
<gene>
    <name evidence="4" type="ORF">GT003_05800</name>
</gene>
<accession>A0A7X5BXE5</accession>
<evidence type="ECO:0000256" key="1">
    <source>
        <dbReference type="ARBA" id="ARBA00008635"/>
    </source>
</evidence>